<keyword evidence="3 7" id="KW-0853">WD repeat</keyword>
<comment type="similarity">
    <text evidence="6">Belongs to the WD repeat WDR6 family.</text>
</comment>
<dbReference type="Gene3D" id="2.130.10.10">
    <property type="entry name" value="YVTN repeat-like/Quinoprotein amine dehydrogenase"/>
    <property type="match status" value="5"/>
</dbReference>
<comment type="subcellular location">
    <subcellularLocation>
        <location evidence="1">Cytoplasm</location>
    </subcellularLocation>
</comment>
<accession>A0A1U8AWF8</accession>
<dbReference type="PANTHER" id="PTHR14344">
    <property type="entry name" value="WD REPEAT PROTEIN"/>
    <property type="match status" value="1"/>
</dbReference>
<proteinExistence type="inferred from homology"/>
<keyword evidence="9" id="KW-1185">Reference proteome</keyword>
<evidence type="ECO:0000256" key="2">
    <source>
        <dbReference type="ARBA" id="ARBA00022490"/>
    </source>
</evidence>
<feature type="region of interest" description="Disordered" evidence="8">
    <location>
        <begin position="1114"/>
        <end position="1137"/>
    </location>
</feature>
<dbReference type="OMA" id="RSARIWM"/>
<sequence length="1399" mass="156252">MAEQELSKWRLESRQYLGEISALCFLHLPPQLCSLPFILAGTGSQILLYSMEAGKLLNSFNVFEGIRVHGISCSIHDSTEDGPSSRLAFNIAVFGEKRIKLFNLFIQIASVEQCQSELILIHVMPKFSHWILDICFLKDSMLSQHGGDSHLAIGLGDNSICIWDIANSNVVLEVKCPERCLLYSMRLWGSKLDALHVACGTIYNEIIVWKVVPQNNVPPSRRSIKDPNGLCGSFCNNVQLHDRQYEAIYLHRLTGHEGSIFHIAWSSDGSKLISVSDDRSARVWTLNAERKDSTGTRGVGDPTSTDLSLFGHNARVWDCHISDSLIVTAGEDCSCRVWGIDGSQLKVIKEHTGRGIWRCLYDEDSSLLVTAGFDSAIKVHQVHTSLSRSSVEQTWKVKEFRDMTNVFTICTPKLSEKLGLMDSKSEYVRCLRFTREDTLYIATNHGLLYHVNISDPGDVKWTELVRVSEEVPIVCMDLLSISSSDFSRDDEDWIAVGDGKGNATVVRVSDGVCTDSGPSFTWTAGLERQLLGIYWCKSLGCSHIFTADPRGILKLWRIFDPLQSCTNRSIQNYEASLVAEFTSCFGARIMCLDASFDEEVLVCGDQRGNLTVFPLSKNLLQATSIAPGVKIPPLNYFKGAHGISSIASISIAQFCVNQVDIRSTGADGCVCYFKYDSDWKSLEFTGMKQVKELSLIHSVSSDANTDEDLACGNYAIGFASADFIMWNLTNETKVVEIPCGGWRRPYSYYLGDAPDIQNCFAFVKDHAVHIHRLWVPASEKKSIPRVLHMQNHGREIHSLCFVSEGTQFADRSSNHFTRSSWIATGSEDGSVRLTRYSSETKGWSTSKLLGEHVGGSAVRSICFVSKTHTTLEYKSYISNDKNGNKVMPDNRDNQLLISVGAKRVLTSWLLRNRRLGNKEETFGDPPINSFTPSNNNSSMSFQWLSTDMPSKFSSTRKRVENTYKMTTNSKYRSHTEDGKMELECKVSEKNEDDWRYLAVTAFLVKGTDCRLTVCFVVVSCSDATLVLRALLLPYRLWFDVALLVPLSSPVLSLQHAVIPIYAPPKGRIQIGSAYIVVGGSTDGSISFWDLTKSVNGFMQQISILQPEKVIDCQKRPRTGRGSQGGRWWRSLSNQPSKAKKRVTVDVNKRGDTNGHLVDSEGCGSSSDLSNPNKCTIDYPQTIDPANSSESDMHTDKSPFEICEVHPLHVLKHIHQSGVNCIHVSNIRDWRDDRFGYVYYVLSGGDDQAVHCLTFDLVLQPTSHDAENKKVDDTANQTAELCDMGKSSLYGEKEYGLRLLYHERIASAHSSAVKGVWTDGIWAFSTGLDQRVRCWHVEEHGELTEHSHLIISVPEPETIDARACGSNRYWIAVGGRGIQMVEFYSSGDGDKERNDPHLYI</sequence>
<dbReference type="PANTHER" id="PTHR14344:SF3">
    <property type="entry name" value="WD REPEAT-CONTAINING PROTEIN 6"/>
    <property type="match status" value="1"/>
</dbReference>
<evidence type="ECO:0000313" key="9">
    <source>
        <dbReference type="Proteomes" id="UP000189703"/>
    </source>
</evidence>
<dbReference type="PROSITE" id="PS50082">
    <property type="entry name" value="WD_REPEATS_2"/>
    <property type="match status" value="1"/>
</dbReference>
<dbReference type="GO" id="GO:0005737">
    <property type="term" value="C:cytoplasm"/>
    <property type="evidence" value="ECO:0000318"/>
    <property type="project" value="GO_Central"/>
</dbReference>
<gene>
    <name evidence="10 11" type="primary">LOC104607119</name>
</gene>
<evidence type="ECO:0000313" key="11">
    <source>
        <dbReference type="RefSeq" id="XP_010270949.1"/>
    </source>
</evidence>
<evidence type="ECO:0000256" key="6">
    <source>
        <dbReference type="ARBA" id="ARBA00038255"/>
    </source>
</evidence>
<dbReference type="KEGG" id="nnu:104607119"/>
<dbReference type="InterPro" id="IPR036322">
    <property type="entry name" value="WD40_repeat_dom_sf"/>
</dbReference>
<evidence type="ECO:0000256" key="3">
    <source>
        <dbReference type="ARBA" id="ARBA00022574"/>
    </source>
</evidence>
<keyword evidence="5" id="KW-0677">Repeat</keyword>
<dbReference type="eggNOG" id="KOG0974">
    <property type="taxonomic scope" value="Eukaryota"/>
</dbReference>
<dbReference type="InterPro" id="IPR051973">
    <property type="entry name" value="tRNA_Anticodon_Mtase-Reg"/>
</dbReference>
<evidence type="ECO:0000256" key="7">
    <source>
        <dbReference type="PROSITE-ProRule" id="PRU00221"/>
    </source>
</evidence>
<dbReference type="SMART" id="SM00320">
    <property type="entry name" value="WD40"/>
    <property type="match status" value="11"/>
</dbReference>
<evidence type="ECO:0000256" key="5">
    <source>
        <dbReference type="ARBA" id="ARBA00022737"/>
    </source>
</evidence>
<dbReference type="Pfam" id="PF00400">
    <property type="entry name" value="WD40"/>
    <property type="match status" value="3"/>
</dbReference>
<dbReference type="PROSITE" id="PS50294">
    <property type="entry name" value="WD_REPEATS_REGION"/>
    <property type="match status" value="1"/>
</dbReference>
<keyword evidence="2" id="KW-0963">Cytoplasm</keyword>
<dbReference type="Proteomes" id="UP000189703">
    <property type="component" value="Unplaced"/>
</dbReference>
<evidence type="ECO:0000313" key="10">
    <source>
        <dbReference type="RefSeq" id="XP_010270948.1"/>
    </source>
</evidence>
<name>A0A1U8AWF8_NELNU</name>
<keyword evidence="4" id="KW-0819">tRNA processing</keyword>
<dbReference type="GO" id="GO:0030488">
    <property type="term" value="P:tRNA methylation"/>
    <property type="evidence" value="ECO:0000318"/>
    <property type="project" value="GO_Central"/>
</dbReference>
<dbReference type="InterPro" id="IPR015943">
    <property type="entry name" value="WD40/YVTN_repeat-like_dom_sf"/>
</dbReference>
<dbReference type="RefSeq" id="XP_010270949.1">
    <property type="nucleotide sequence ID" value="XM_010272647.2"/>
</dbReference>
<evidence type="ECO:0000256" key="1">
    <source>
        <dbReference type="ARBA" id="ARBA00004496"/>
    </source>
</evidence>
<evidence type="ECO:0000256" key="4">
    <source>
        <dbReference type="ARBA" id="ARBA00022694"/>
    </source>
</evidence>
<dbReference type="SUPFAM" id="SSF50978">
    <property type="entry name" value="WD40 repeat-like"/>
    <property type="match status" value="3"/>
</dbReference>
<dbReference type="RefSeq" id="XP_010270948.1">
    <property type="nucleotide sequence ID" value="XM_010272646.2"/>
</dbReference>
<reference evidence="10 11" key="1">
    <citation type="submission" date="2025-04" db="UniProtKB">
        <authorList>
            <consortium name="RefSeq"/>
        </authorList>
    </citation>
    <scope>IDENTIFICATION</scope>
</reference>
<dbReference type="InterPro" id="IPR001680">
    <property type="entry name" value="WD40_rpt"/>
</dbReference>
<evidence type="ECO:0000256" key="8">
    <source>
        <dbReference type="SAM" id="MobiDB-lite"/>
    </source>
</evidence>
<dbReference type="OrthoDB" id="5594999at2759"/>
<dbReference type="InterPro" id="IPR011047">
    <property type="entry name" value="Quinoprotein_ADH-like_sf"/>
</dbReference>
<dbReference type="GeneID" id="104607119"/>
<feature type="repeat" description="WD" evidence="7">
    <location>
        <begin position="253"/>
        <end position="294"/>
    </location>
</feature>
<dbReference type="STRING" id="4432.A0A1U8AWF8"/>
<protein>
    <submittedName>
        <fullName evidence="10 11">Uncharacterized protein LOC104607119 isoform X1</fullName>
    </submittedName>
</protein>
<dbReference type="SUPFAM" id="SSF50998">
    <property type="entry name" value="Quinoprotein alcohol dehydrogenase-like"/>
    <property type="match status" value="1"/>
</dbReference>
<organism evidence="9 11">
    <name type="scientific">Nelumbo nucifera</name>
    <name type="common">Sacred lotus</name>
    <dbReference type="NCBI Taxonomy" id="4432"/>
    <lineage>
        <taxon>Eukaryota</taxon>
        <taxon>Viridiplantae</taxon>
        <taxon>Streptophyta</taxon>
        <taxon>Embryophyta</taxon>
        <taxon>Tracheophyta</taxon>
        <taxon>Spermatophyta</taxon>
        <taxon>Magnoliopsida</taxon>
        <taxon>Proteales</taxon>
        <taxon>Nelumbonaceae</taxon>
        <taxon>Nelumbo</taxon>
    </lineage>
</organism>